<reference evidence="2" key="1">
    <citation type="journal article" date="2023" name="Front. Plant Sci.">
        <title>Chromosomal-level genome assembly of Melastoma candidum provides insights into trichome evolution.</title>
        <authorList>
            <person name="Zhong Y."/>
            <person name="Wu W."/>
            <person name="Sun C."/>
            <person name="Zou P."/>
            <person name="Liu Y."/>
            <person name="Dai S."/>
            <person name="Zhou R."/>
        </authorList>
    </citation>
    <scope>NUCLEOTIDE SEQUENCE [LARGE SCALE GENOMIC DNA]</scope>
</reference>
<keyword evidence="2" id="KW-1185">Reference proteome</keyword>
<dbReference type="Proteomes" id="UP001057402">
    <property type="component" value="Chromosome 6"/>
</dbReference>
<proteinExistence type="predicted"/>
<sequence>MAGYQRRKVLNGNAKIETCTSEVSRTRKKHARPAEDSYNAKSHVTLEWDASKKRVIAIKEQVGISWRSLRPFFYYFPHSREILADTFDIPEEIFDLDNLEEVLSQEVWQTCLSESERKYLMQFLPAEAEVQQIVKPLFAGDNFHFGNPLLQWGTSLLSGNMHPDAVVQRELRLKAEKKAYYADLQKYHNDVIGCLLKLKENWESCNEPEAVSGTILRSKKDARRKHSSSSNGFVVEEGVAGSSESSSWMADERTENHRSAFLKGGNSQKRMNKKASKKDSVQTFVSPEDDLDTDLTSMNGDMIRQTGALSNDGAKYMSYIKISKKQHEIAKNMEKSGDSMHSKSLGPLLGDLQNYQIQPYKVLLEEERKTLNEHWLVVAKDIPSIYASWRNHLLRKHEIIMSLNQELNEKLDSLMEEEASKEEVSDAKLEEGLANSSEENQDIIGESTLDCHVENNDDEIDGLSDCPDNEDSEQVSQHCQSEEATQKFDEGEVNRDDPIVSSSVDPRGSFTRKNTSTMGQNSNSNSGGDSGPDVDLRGVQVDRNPNNAFILEENSNPGNDISYNPSLELPSQNQLLNKATSSGGKLSNGFDTLDFEFQNNQASSKLESGPQPENILPFSAKLGHVNVVNSHGVTLKSGCLENQNNQITFRSEDSPQPHVSAYSPRLGSASMITSRGVPLASGGLEDQRSQMTVKPEDAEKHEAVSVHSAMLGPTHMTSNHGVPLAPSVFGGRRNQNTLKSEGITRSEDVLVYSTTSVPTDMIASHGVPGASSSLECHRNQIALEFDETRQPMDVSSYSARLGPTGIISHGGVPIASAGIEVQRSQLTLKSQDARQAGDISAYSARLGPANMMNSHGVRITSNGEIWQPASVLHSGYSSGAGFSNSCTAGLTLPELLIRPEHQGQWNSIECSLPGGAELLQGQTYQGSSRHFQEPDQNDFLQSIFKGQGVISYNHEQKYPGPNFQQSNNILMGNSRIPDHFPDQRRLPLPMEPGHKAGNAIYMPQNVVDNCSSSLISFPPQGQEQLLPTNIPDWPINSVRFSESLACSIPSGDLSSQNWFTGKRYVRGGWTASGSNCAPSESLGNLEQSLYSVLPPCNQLRSTAPYNSIGQADQFMPSRTYEMGGRNVSGINNALPHSVQSLDYMNRRDAINSLVSNDPGWMNLPQQNPGLNDATGKPFMGSWDQ</sequence>
<name>A0ACB9QTH0_9MYRT</name>
<gene>
    <name evidence="1" type="ORF">MLD38_022761</name>
</gene>
<organism evidence="1 2">
    <name type="scientific">Melastoma candidum</name>
    <dbReference type="NCBI Taxonomy" id="119954"/>
    <lineage>
        <taxon>Eukaryota</taxon>
        <taxon>Viridiplantae</taxon>
        <taxon>Streptophyta</taxon>
        <taxon>Embryophyta</taxon>
        <taxon>Tracheophyta</taxon>
        <taxon>Spermatophyta</taxon>
        <taxon>Magnoliopsida</taxon>
        <taxon>eudicotyledons</taxon>
        <taxon>Gunneridae</taxon>
        <taxon>Pentapetalae</taxon>
        <taxon>rosids</taxon>
        <taxon>malvids</taxon>
        <taxon>Myrtales</taxon>
        <taxon>Melastomataceae</taxon>
        <taxon>Melastomatoideae</taxon>
        <taxon>Melastomateae</taxon>
        <taxon>Melastoma</taxon>
    </lineage>
</organism>
<evidence type="ECO:0000313" key="2">
    <source>
        <dbReference type="Proteomes" id="UP001057402"/>
    </source>
</evidence>
<dbReference type="EMBL" id="CM042885">
    <property type="protein sequence ID" value="KAI4366968.1"/>
    <property type="molecule type" value="Genomic_DNA"/>
</dbReference>
<protein>
    <submittedName>
        <fullName evidence="1">Uncharacterized protein</fullName>
    </submittedName>
</protein>
<comment type="caution">
    <text evidence="1">The sequence shown here is derived from an EMBL/GenBank/DDBJ whole genome shotgun (WGS) entry which is preliminary data.</text>
</comment>
<evidence type="ECO:0000313" key="1">
    <source>
        <dbReference type="EMBL" id="KAI4366968.1"/>
    </source>
</evidence>
<accession>A0ACB9QTH0</accession>